<sequence>MNELQHQPAQARHKRTRLLLPFLAGVLVFTGPLNAGSIPAAQAASSQAAVTYKLVQQGESIVTSGVRQLTYAWVPSDKTKPTEVIHVLQVDLRNPYVQLNAMGGPKGSVTARQSVGAMVKETGAIAGINGDVFRTGSTSEGVPMGAQINSGQLLVSTEQLQGMYAFGVTKDRQPIIDNFVFTGEVIAADGTPFSLTGLNKAAYRTEPDKAYSHANALYMYTSAWTAPERPANSGATPTEALVVDGIVTEISVGTPIVTAIPENGYILRGHGDKTAANFITTHLNVGDKINTTTSLKSADGRTYDPSEFQMMVSGHTLLLDKGAATAFTRDISGVSGGADRARTAVGYSKDGNTAYLLTVEENGGRKGVTLKELQQILSELGVWKAVNLDGGGSTTMISRPLGEFQTQLTHPTSYGTTQRLVTNGIGVYTTAPQGAIKGIVASGAQTLFMGQQAAYSLKAYDTYYNPIDPNGLKPTWSLNKQIGTLVDGTFTATKTGSADLQVKAGNATDSLSLEIIGEAQISKLIVEPNTTALKPGAVISLPVKAQLTDGRQLSVPASAVTWEFRGFKANMADGKLTVGSVENNIAAGYAIARYDGYGAVAVLASGSEKGLEDFEKSSYNVGFSGTPVETVGSSSITTGIPGRENSKVLVMDYDFTLGSGKRFANAVLNNGKGITIDGTPSTLTLDVLGDQSMHWLRAEFTDVNGKTVYATIVDQIDWSGWKNLKIDLAGAGLKGPSKLTKLYIVNKEEDQDERALQGNWHSII</sequence>
<dbReference type="GO" id="GO:0016798">
    <property type="term" value="F:hydrolase activity, acting on glycosyl bonds"/>
    <property type="evidence" value="ECO:0007669"/>
    <property type="project" value="UniProtKB-KW"/>
</dbReference>
<dbReference type="Pfam" id="PF09992">
    <property type="entry name" value="NAGPA"/>
    <property type="match status" value="1"/>
</dbReference>
<dbReference type="InterPro" id="IPR018711">
    <property type="entry name" value="NAGPA"/>
</dbReference>
<accession>A0A7G5BXK9</accession>
<dbReference type="Proteomes" id="UP000515679">
    <property type="component" value="Chromosome"/>
</dbReference>
<dbReference type="AlphaFoldDB" id="A0A7G5BXK9"/>
<keyword evidence="2" id="KW-0326">Glycosidase</keyword>
<proteinExistence type="predicted"/>
<dbReference type="PANTHER" id="PTHR40446:SF2">
    <property type="entry name" value="N-ACETYLGLUCOSAMINE-1-PHOSPHODIESTER ALPHA-N-ACETYLGLUCOSAMINIDASE"/>
    <property type="match status" value="1"/>
</dbReference>
<dbReference type="RefSeq" id="WP_182303032.1">
    <property type="nucleotide sequence ID" value="NZ_CP041969.1"/>
</dbReference>
<dbReference type="PANTHER" id="PTHR40446">
    <property type="entry name" value="N-ACETYLGLUCOSAMINE-1-PHOSPHODIESTER ALPHA-N-ACETYLGLUCOSAMINIDASE"/>
    <property type="match status" value="1"/>
</dbReference>
<feature type="domain" description="Phosphodiester glycosidase" evidence="1">
    <location>
        <begin position="242"/>
        <end position="428"/>
    </location>
</feature>
<evidence type="ECO:0000313" key="2">
    <source>
        <dbReference type="EMBL" id="QMV41693.1"/>
    </source>
</evidence>
<name>A0A7G5BXK9_9BACL</name>
<dbReference type="EMBL" id="CP041969">
    <property type="protein sequence ID" value="QMV41693.1"/>
    <property type="molecule type" value="Genomic_DNA"/>
</dbReference>
<keyword evidence="3" id="KW-1185">Reference proteome</keyword>
<evidence type="ECO:0000259" key="1">
    <source>
        <dbReference type="Pfam" id="PF09992"/>
    </source>
</evidence>
<keyword evidence="2" id="KW-0378">Hydrolase</keyword>
<dbReference type="KEGG" id="cchl:FPL14_11235"/>
<reference evidence="2 3" key="1">
    <citation type="submission" date="2019-07" db="EMBL/GenBank/DDBJ databases">
        <authorList>
            <person name="Kim J.K."/>
            <person name="Cheong H.-M."/>
            <person name="Choi Y."/>
            <person name="Hwang K.J."/>
            <person name="Lee S."/>
            <person name="Choi C."/>
        </authorList>
    </citation>
    <scope>NUCLEOTIDE SEQUENCE [LARGE SCALE GENOMIC DNA]</scope>
    <source>
        <strain evidence="2 3">KS 22</strain>
    </source>
</reference>
<evidence type="ECO:0000313" key="3">
    <source>
        <dbReference type="Proteomes" id="UP000515679"/>
    </source>
</evidence>
<gene>
    <name evidence="2" type="ORF">FPL14_11235</name>
</gene>
<protein>
    <submittedName>
        <fullName evidence="2">Phosphodiester glycosidase family protein</fullName>
    </submittedName>
</protein>
<organism evidence="2 3">
    <name type="scientific">Cohnella cholangitidis</name>
    <dbReference type="NCBI Taxonomy" id="2598458"/>
    <lineage>
        <taxon>Bacteria</taxon>
        <taxon>Bacillati</taxon>
        <taxon>Bacillota</taxon>
        <taxon>Bacilli</taxon>
        <taxon>Bacillales</taxon>
        <taxon>Paenibacillaceae</taxon>
        <taxon>Cohnella</taxon>
    </lineage>
</organism>